<evidence type="ECO:0000259" key="15">
    <source>
        <dbReference type="SMART" id="SM00079"/>
    </source>
</evidence>
<keyword evidence="10" id="KW-0325">Glycoprotein</keyword>
<evidence type="ECO:0000256" key="5">
    <source>
        <dbReference type="ARBA" id="ARBA00022729"/>
    </source>
</evidence>
<dbReference type="AlphaFoldDB" id="A0AA38LCY6"/>
<sequence length="953" mass="104915">NFNMWALPHFQGYLVILIIVSSTLILCNGSIVDGNARPLVVNVGALFAFNSTIGRVAKIAMELAVKDVNNNKSLLNGTTLELSMMDSNCSAFIGTGAALELLKKDVVAIIGPQLSVLAHMVSHIANELQIPLLSFAATDPTLTSQEYPYFIRMTHSDFSQMSAIAALVGYYGWREVVAVYIDDDYGRNGVSVLGDALGNVGAKITNKAAMPPGIDQTGMGNVLAKLALVEARVFVVHMNSDAGLNLFSKAKDIGMLSNGYVWIVTDWLSSVLDSNLLEIDNMNSLQGVIGLRRHSPNSEQYSLFTRKWKNLQATHTADASLNVFGLYAYDSILMIAHSINAFLNQGGNFSFIEHYTLSNDSGSKSELATLKVFKGGAQLRKIILATNFIGIAGPVQLDKNRDLMGSTFEIINIAGTGIRSISYWSNYTGFSVTPPEYSATMNNNKSHIKQKLYDIIWPGESKIVPRGWVFPNSGKELVIGVPRKTGFKEFVTTVEGSNTVKGFCIDVFVAAVNLLPYAVPYTFRPYGTGNSTPSYDELVEQVALKNFDAVVGDVSIVTKRSKIVDFTQPYVESGLAVVVPVREIDSNAWAFMRPFSIQMWCTTGAFFLVIGAVVWILEHRSNPEFRGHPKKQVMNVLWFAFSTMFFSHRENTVSTLGRAVVIIWLFVVLIINSSYTASLTSILTVQQLSPTIQGIDSLASSNSPIGYQTGSFVADYLPGEFNIAKSRLVPLNTQESYARALSLGPNKGGVAAVVDELPYIQSFLSTQCGYTIVGREFTKSGWGFAFPKDSQLALDMSTAILALSENGELQRIHDKWLKNDKCSLQESSVQSNQFGLESFWGLFLVTGIVCFVALLVFFFHMICQFTRYADRNHEDSPDASHSLSVRSAKVLRSFASFVDEREDDERIQRLKRKRADKKMNVESELCQTQSPPSRLASHGMGFSVDDTIYISPV</sequence>
<dbReference type="InterPro" id="IPR017103">
    <property type="entry name" value="Iontropic_Glu_rcpt_pln"/>
</dbReference>
<dbReference type="OMA" id="WDFFQRS"/>
<dbReference type="Proteomes" id="UP000824469">
    <property type="component" value="Unassembled WGS sequence"/>
</dbReference>
<dbReference type="CDD" id="cd13686">
    <property type="entry name" value="GluR_Plant"/>
    <property type="match status" value="1"/>
</dbReference>
<organism evidence="16 17">
    <name type="scientific">Taxus chinensis</name>
    <name type="common">Chinese yew</name>
    <name type="synonym">Taxus wallichiana var. chinensis</name>
    <dbReference type="NCBI Taxonomy" id="29808"/>
    <lineage>
        <taxon>Eukaryota</taxon>
        <taxon>Viridiplantae</taxon>
        <taxon>Streptophyta</taxon>
        <taxon>Embryophyta</taxon>
        <taxon>Tracheophyta</taxon>
        <taxon>Spermatophyta</taxon>
        <taxon>Pinopsida</taxon>
        <taxon>Pinidae</taxon>
        <taxon>Conifers II</taxon>
        <taxon>Cupressales</taxon>
        <taxon>Taxaceae</taxon>
        <taxon>Taxus</taxon>
    </lineage>
</organism>
<dbReference type="Gene3D" id="3.40.50.2300">
    <property type="match status" value="2"/>
</dbReference>
<dbReference type="Pfam" id="PF00060">
    <property type="entry name" value="Lig_chan"/>
    <property type="match status" value="1"/>
</dbReference>
<evidence type="ECO:0000256" key="3">
    <source>
        <dbReference type="ARBA" id="ARBA00022448"/>
    </source>
</evidence>
<evidence type="ECO:0000256" key="12">
    <source>
        <dbReference type="ARBA" id="ARBA00023303"/>
    </source>
</evidence>
<keyword evidence="7" id="KW-0406">Ion transport</keyword>
<evidence type="ECO:0000256" key="6">
    <source>
        <dbReference type="ARBA" id="ARBA00022989"/>
    </source>
</evidence>
<evidence type="ECO:0000313" key="16">
    <source>
        <dbReference type="EMBL" id="KAH9317060.1"/>
    </source>
</evidence>
<evidence type="ECO:0000256" key="2">
    <source>
        <dbReference type="ARBA" id="ARBA00008685"/>
    </source>
</evidence>
<feature type="disulfide bond" evidence="13">
    <location>
        <begin position="768"/>
        <end position="822"/>
    </location>
</feature>
<evidence type="ECO:0000256" key="11">
    <source>
        <dbReference type="ARBA" id="ARBA00023286"/>
    </source>
</evidence>
<protein>
    <recommendedName>
        <fullName evidence="15">Ionotropic glutamate receptor C-terminal domain-containing protein</fullName>
    </recommendedName>
</protein>
<dbReference type="InterPro" id="IPR028082">
    <property type="entry name" value="Peripla_BP_I"/>
</dbReference>
<feature type="transmembrane region" description="Helical" evidence="14">
    <location>
        <begin position="597"/>
        <end position="617"/>
    </location>
</feature>
<evidence type="ECO:0000256" key="4">
    <source>
        <dbReference type="ARBA" id="ARBA00022692"/>
    </source>
</evidence>
<evidence type="ECO:0000256" key="8">
    <source>
        <dbReference type="ARBA" id="ARBA00023136"/>
    </source>
</evidence>
<dbReference type="PIRSF" id="PIRSF037090">
    <property type="entry name" value="Iontro_Glu-like_rcpt_pln"/>
    <property type="match status" value="1"/>
</dbReference>
<dbReference type="SUPFAM" id="SSF53850">
    <property type="entry name" value="Periplasmic binding protein-like II"/>
    <property type="match status" value="1"/>
</dbReference>
<evidence type="ECO:0000256" key="10">
    <source>
        <dbReference type="ARBA" id="ARBA00023180"/>
    </source>
</evidence>
<accession>A0AA38LCY6</accession>
<keyword evidence="8 14" id="KW-0472">Membrane</keyword>
<dbReference type="SMART" id="SM00079">
    <property type="entry name" value="PBPe"/>
    <property type="match status" value="1"/>
</dbReference>
<evidence type="ECO:0000256" key="1">
    <source>
        <dbReference type="ARBA" id="ARBA00004141"/>
    </source>
</evidence>
<comment type="similarity">
    <text evidence="2">Belongs to the glutamate-gated ion channel (TC 1.A.10.1) family.</text>
</comment>
<dbReference type="InterPro" id="IPR001828">
    <property type="entry name" value="ANF_lig-bd_rcpt"/>
</dbReference>
<keyword evidence="5" id="KW-0732">Signal</keyword>
<evidence type="ECO:0000256" key="9">
    <source>
        <dbReference type="ARBA" id="ARBA00023170"/>
    </source>
</evidence>
<dbReference type="GO" id="GO:0016020">
    <property type="term" value="C:membrane"/>
    <property type="evidence" value="ECO:0007669"/>
    <property type="project" value="UniProtKB-SubCell"/>
</dbReference>
<comment type="subcellular location">
    <subcellularLocation>
        <location evidence="1">Membrane</location>
        <topology evidence="1">Multi-pass membrane protein</topology>
    </subcellularLocation>
</comment>
<feature type="transmembrane region" description="Helical" evidence="14">
    <location>
        <begin position="12"/>
        <end position="32"/>
    </location>
</feature>
<name>A0AA38LCY6_TAXCH</name>
<dbReference type="GO" id="GO:0015276">
    <property type="term" value="F:ligand-gated monoatomic ion channel activity"/>
    <property type="evidence" value="ECO:0007669"/>
    <property type="project" value="InterPro"/>
</dbReference>
<dbReference type="Pfam" id="PF01094">
    <property type="entry name" value="ANF_receptor"/>
    <property type="match status" value="1"/>
</dbReference>
<dbReference type="GO" id="GO:0007165">
    <property type="term" value="P:signal transduction"/>
    <property type="evidence" value="ECO:0007669"/>
    <property type="project" value="UniProtKB-ARBA"/>
</dbReference>
<keyword evidence="6 14" id="KW-1133">Transmembrane helix</keyword>
<dbReference type="InterPro" id="IPR015683">
    <property type="entry name" value="Ionotropic_Glu_rcpt"/>
</dbReference>
<feature type="non-terminal residue" evidence="16">
    <location>
        <position position="953"/>
    </location>
</feature>
<dbReference type="Gene3D" id="1.10.287.70">
    <property type="match status" value="1"/>
</dbReference>
<feature type="domain" description="Ionotropic glutamate receptor C-terminal" evidence="15">
    <location>
        <begin position="478"/>
        <end position="819"/>
    </location>
</feature>
<dbReference type="InterPro" id="IPR001320">
    <property type="entry name" value="Iontro_rcpt_C"/>
</dbReference>
<dbReference type="FunFam" id="3.40.50.2300:FF:000081">
    <property type="entry name" value="Glutamate receptor"/>
    <property type="match status" value="1"/>
</dbReference>
<keyword evidence="17" id="KW-1185">Reference proteome</keyword>
<dbReference type="FunFam" id="3.40.190.10:FF:000175">
    <property type="entry name" value="Glutamate receptor"/>
    <property type="match status" value="1"/>
</dbReference>
<dbReference type="PANTHER" id="PTHR18966">
    <property type="entry name" value="IONOTROPIC GLUTAMATE RECEPTOR"/>
    <property type="match status" value="1"/>
</dbReference>
<feature type="transmembrane region" description="Helical" evidence="14">
    <location>
        <begin position="661"/>
        <end position="685"/>
    </location>
</feature>
<dbReference type="CDD" id="cd19990">
    <property type="entry name" value="PBP1_GABAb_receptor_plant"/>
    <property type="match status" value="1"/>
</dbReference>
<reference evidence="16 17" key="1">
    <citation type="journal article" date="2021" name="Nat. Plants">
        <title>The Taxus genome provides insights into paclitaxel biosynthesis.</title>
        <authorList>
            <person name="Xiong X."/>
            <person name="Gou J."/>
            <person name="Liao Q."/>
            <person name="Li Y."/>
            <person name="Zhou Q."/>
            <person name="Bi G."/>
            <person name="Li C."/>
            <person name="Du R."/>
            <person name="Wang X."/>
            <person name="Sun T."/>
            <person name="Guo L."/>
            <person name="Liang H."/>
            <person name="Lu P."/>
            <person name="Wu Y."/>
            <person name="Zhang Z."/>
            <person name="Ro D.K."/>
            <person name="Shang Y."/>
            <person name="Huang S."/>
            <person name="Yan J."/>
        </authorList>
    </citation>
    <scope>NUCLEOTIDE SEQUENCE [LARGE SCALE GENOMIC DNA]</scope>
    <source>
        <strain evidence="16">Ta-2019</strain>
    </source>
</reference>
<dbReference type="InterPro" id="IPR019594">
    <property type="entry name" value="Glu/Gly-bd"/>
</dbReference>
<gene>
    <name evidence="16" type="ORF">KI387_018829</name>
</gene>
<keyword evidence="4 14" id="KW-0812">Transmembrane</keyword>
<dbReference type="InterPro" id="IPR044440">
    <property type="entry name" value="GABAb_receptor_plant_PBP1"/>
</dbReference>
<keyword evidence="11" id="KW-1071">Ligand-gated ion channel</keyword>
<dbReference type="Pfam" id="PF10613">
    <property type="entry name" value="Lig_chan-Glu_bd"/>
    <property type="match status" value="1"/>
</dbReference>
<feature type="transmembrane region" description="Helical" evidence="14">
    <location>
        <begin position="39"/>
        <end position="57"/>
    </location>
</feature>
<proteinExistence type="inferred from homology"/>
<keyword evidence="9" id="KW-0675">Receptor</keyword>
<feature type="transmembrane region" description="Helical" evidence="14">
    <location>
        <begin position="839"/>
        <end position="862"/>
    </location>
</feature>
<comment type="caution">
    <text evidence="16">The sequence shown here is derived from an EMBL/GenBank/DDBJ whole genome shotgun (WGS) entry which is preliminary data.</text>
</comment>
<evidence type="ECO:0000256" key="7">
    <source>
        <dbReference type="ARBA" id="ARBA00023065"/>
    </source>
</evidence>
<dbReference type="FunFam" id="1.10.287.70:FF:000037">
    <property type="entry name" value="Glutamate receptor"/>
    <property type="match status" value="1"/>
</dbReference>
<keyword evidence="12" id="KW-0407">Ion channel</keyword>
<dbReference type="GO" id="GO:1901701">
    <property type="term" value="P:cellular response to oxygen-containing compound"/>
    <property type="evidence" value="ECO:0007669"/>
    <property type="project" value="UniProtKB-ARBA"/>
</dbReference>
<evidence type="ECO:0000313" key="17">
    <source>
        <dbReference type="Proteomes" id="UP000824469"/>
    </source>
</evidence>
<evidence type="ECO:0000256" key="13">
    <source>
        <dbReference type="PIRSR" id="PIRSR037090-50"/>
    </source>
</evidence>
<keyword evidence="3" id="KW-0813">Transport</keyword>
<dbReference type="Gene3D" id="3.40.190.10">
    <property type="entry name" value="Periplasmic binding protein-like II"/>
    <property type="match status" value="2"/>
</dbReference>
<dbReference type="SUPFAM" id="SSF53822">
    <property type="entry name" value="Periplasmic binding protein-like I"/>
    <property type="match status" value="1"/>
</dbReference>
<dbReference type="FunFam" id="3.40.190.10:FF:000054">
    <property type="entry name" value="Glutamate receptor"/>
    <property type="match status" value="1"/>
</dbReference>
<keyword evidence="13" id="KW-1015">Disulfide bond</keyword>
<evidence type="ECO:0000256" key="14">
    <source>
        <dbReference type="SAM" id="Phobius"/>
    </source>
</evidence>
<dbReference type="EMBL" id="JAHRHJ020000004">
    <property type="protein sequence ID" value="KAH9317060.1"/>
    <property type="molecule type" value="Genomic_DNA"/>
</dbReference>
<dbReference type="GO" id="GO:0009611">
    <property type="term" value="P:response to wounding"/>
    <property type="evidence" value="ECO:0007669"/>
    <property type="project" value="UniProtKB-ARBA"/>
</dbReference>